<dbReference type="RefSeq" id="WP_127073217.1">
    <property type="nucleotide sequence ID" value="NZ_BMKB01000001.1"/>
</dbReference>
<proteinExistence type="predicted"/>
<dbReference type="Pfam" id="PF01497">
    <property type="entry name" value="Peripla_BP_2"/>
    <property type="match status" value="1"/>
</dbReference>
<dbReference type="Gene3D" id="3.40.50.1980">
    <property type="entry name" value="Nitrogenase molybdenum iron protein domain"/>
    <property type="match status" value="2"/>
</dbReference>
<keyword evidence="1" id="KW-0732">Signal</keyword>
<comment type="caution">
    <text evidence="3">The sequence shown here is derived from an EMBL/GenBank/DDBJ whole genome shotgun (WGS) entry which is preliminary data.</text>
</comment>
<accession>A0A916RA12</accession>
<evidence type="ECO:0000313" key="4">
    <source>
        <dbReference type="Proteomes" id="UP000596977"/>
    </source>
</evidence>
<dbReference type="Proteomes" id="UP000596977">
    <property type="component" value="Unassembled WGS sequence"/>
</dbReference>
<gene>
    <name evidence="3" type="ORF">GCM10011499_07730</name>
</gene>
<dbReference type="PROSITE" id="PS50983">
    <property type="entry name" value="FE_B12_PBP"/>
    <property type="match status" value="1"/>
</dbReference>
<dbReference type="InterPro" id="IPR002491">
    <property type="entry name" value="ABC_transptr_periplasmic_BD"/>
</dbReference>
<feature type="chain" id="PRO_5037541594" evidence="1">
    <location>
        <begin position="24"/>
        <end position="321"/>
    </location>
</feature>
<feature type="domain" description="Fe/B12 periplasmic-binding" evidence="2">
    <location>
        <begin position="46"/>
        <end position="321"/>
    </location>
</feature>
<dbReference type="EMBL" id="BMKB01000001">
    <property type="protein sequence ID" value="GGA40607.1"/>
    <property type="molecule type" value="Genomic_DNA"/>
</dbReference>
<dbReference type="OrthoDB" id="9775594at2"/>
<name>A0A916RA12_9HYPH</name>
<evidence type="ECO:0000259" key="2">
    <source>
        <dbReference type="PROSITE" id="PS50983"/>
    </source>
</evidence>
<dbReference type="InterPro" id="IPR050902">
    <property type="entry name" value="ABC_Transporter_SBP"/>
</dbReference>
<dbReference type="PANTHER" id="PTHR30535:SF34">
    <property type="entry name" value="MOLYBDATE-BINDING PROTEIN MOLA"/>
    <property type="match status" value="1"/>
</dbReference>
<keyword evidence="4" id="KW-1185">Reference proteome</keyword>
<dbReference type="SUPFAM" id="SSF53807">
    <property type="entry name" value="Helical backbone' metal receptor"/>
    <property type="match status" value="1"/>
</dbReference>
<evidence type="ECO:0000313" key="3">
    <source>
        <dbReference type="EMBL" id="GGA40607.1"/>
    </source>
</evidence>
<sequence length="321" mass="33887">MLKPHALLLAGCLMPGLSQPGFATGSFPVTLENCGSTVTLDAAPERIFVVNADDFALLWELDALDRVVARTADPLENVHNEEIHAVLSDIPLIATERGATGGSVISLEVILSTEPDLVLAPESAVDRQLLADAGIAMYSMPAYCEDTALIPGGTANFERVYEQLETFGLMLGEAELAAERTDARKAEVASLATAEDGQRTAFALYVAAGGKTLYPYGARSMVTPVFAAAGLTNVYADIDDRVFEAGTEELFGKNPDVIVLLYSDASPDNVLASFNSVPGVENFAAVQNGRIVPLPFLFTDPPSPLSIKGAVALAEKLSTLP</sequence>
<protein>
    <submittedName>
        <fullName evidence="3">ABC transporter substrate-binding protein</fullName>
    </submittedName>
</protein>
<evidence type="ECO:0000256" key="1">
    <source>
        <dbReference type="SAM" id="SignalP"/>
    </source>
</evidence>
<feature type="signal peptide" evidence="1">
    <location>
        <begin position="1"/>
        <end position="23"/>
    </location>
</feature>
<dbReference type="PANTHER" id="PTHR30535">
    <property type="entry name" value="VITAMIN B12-BINDING PROTEIN"/>
    <property type="match status" value="1"/>
</dbReference>
<dbReference type="AlphaFoldDB" id="A0A916RA12"/>
<reference evidence="3 4" key="1">
    <citation type="journal article" date="2014" name="Int. J. Syst. Evol. Microbiol.">
        <title>Complete genome sequence of Corynebacterium casei LMG S-19264T (=DSM 44701T), isolated from a smear-ripened cheese.</title>
        <authorList>
            <consortium name="US DOE Joint Genome Institute (JGI-PGF)"/>
            <person name="Walter F."/>
            <person name="Albersmeier A."/>
            <person name="Kalinowski J."/>
            <person name="Ruckert C."/>
        </authorList>
    </citation>
    <scope>NUCLEOTIDE SEQUENCE [LARGE SCALE GENOMIC DNA]</scope>
    <source>
        <strain evidence="3 4">CGMCC 1.15896</strain>
    </source>
</reference>
<organism evidence="3 4">
    <name type="scientific">Pelagibacterium lentulum</name>
    <dbReference type="NCBI Taxonomy" id="2029865"/>
    <lineage>
        <taxon>Bacteria</taxon>
        <taxon>Pseudomonadati</taxon>
        <taxon>Pseudomonadota</taxon>
        <taxon>Alphaproteobacteria</taxon>
        <taxon>Hyphomicrobiales</taxon>
        <taxon>Devosiaceae</taxon>
        <taxon>Pelagibacterium</taxon>
    </lineage>
</organism>